<protein>
    <submittedName>
        <fullName evidence="1">Uncharacterized protein</fullName>
    </submittedName>
</protein>
<comment type="caution">
    <text evidence="1">The sequence shown here is derived from an EMBL/GenBank/DDBJ whole genome shotgun (WGS) entry which is preliminary data.</text>
</comment>
<dbReference type="Proteomes" id="UP001162060">
    <property type="component" value="Unassembled WGS sequence"/>
</dbReference>
<accession>A0AAV1T6J2</accession>
<dbReference type="EMBL" id="CAKLBY020000030">
    <property type="protein sequence ID" value="CAK7906099.1"/>
    <property type="molecule type" value="Genomic_DNA"/>
</dbReference>
<gene>
    <name evidence="1" type="ORF">PM001_LOCUS3261</name>
</gene>
<name>A0AAV1T6J2_9STRA</name>
<evidence type="ECO:0000313" key="2">
    <source>
        <dbReference type="Proteomes" id="UP001162060"/>
    </source>
</evidence>
<proteinExistence type="predicted"/>
<sequence length="43" mass="4843">MGICRELTAVAATRIRGIKKTYTRLHIIGPVVHIDRRTDIVVV</sequence>
<dbReference type="AlphaFoldDB" id="A0AAV1T6J2"/>
<reference evidence="1" key="1">
    <citation type="submission" date="2024-01" db="EMBL/GenBank/DDBJ databases">
        <authorList>
            <person name="Webb A."/>
        </authorList>
    </citation>
    <scope>NUCLEOTIDE SEQUENCE</scope>
    <source>
        <strain evidence="1">Pm1</strain>
    </source>
</reference>
<organism evidence="1 2">
    <name type="scientific">Peronospora matthiolae</name>
    <dbReference type="NCBI Taxonomy" id="2874970"/>
    <lineage>
        <taxon>Eukaryota</taxon>
        <taxon>Sar</taxon>
        <taxon>Stramenopiles</taxon>
        <taxon>Oomycota</taxon>
        <taxon>Peronosporomycetes</taxon>
        <taxon>Peronosporales</taxon>
        <taxon>Peronosporaceae</taxon>
        <taxon>Peronospora</taxon>
    </lineage>
</organism>
<evidence type="ECO:0000313" key="1">
    <source>
        <dbReference type="EMBL" id="CAK7906099.1"/>
    </source>
</evidence>